<gene>
    <name evidence="1" type="ORF">FNH09_13350</name>
</gene>
<keyword evidence="2" id="KW-1185">Reference proteome</keyword>
<proteinExistence type="predicted"/>
<name>A0A5N8VAF3_9ACTN</name>
<reference evidence="1 2" key="1">
    <citation type="submission" date="2019-07" db="EMBL/GenBank/DDBJ databases">
        <title>New species of Amycolatopsis and Streptomyces.</title>
        <authorList>
            <person name="Duangmal K."/>
            <person name="Teo W.F.A."/>
            <person name="Lipun K."/>
        </authorList>
    </citation>
    <scope>NUCLEOTIDE SEQUENCE [LARGE SCALE GENOMIC DNA]</scope>
    <source>
        <strain evidence="1 2">NBRC 109810</strain>
    </source>
</reference>
<sequence length="136" mass="14021">MPGIDESLLDAMRVPGARGAAVVDWVSGLALGVVGEAAGGDHEAAAAETAEFARAALESRSFAPEGVGDGPEADPGTAPPVQDVIVTTPDSYHVLTFVSTPFDSSVFLHLWLDRADGNLALARIRLAETANRLVLG</sequence>
<protein>
    <recommendedName>
        <fullName evidence="3">Roadblock/LC7 domain-containing protein</fullName>
    </recommendedName>
</protein>
<dbReference type="Proteomes" id="UP000325849">
    <property type="component" value="Unassembled WGS sequence"/>
</dbReference>
<evidence type="ECO:0008006" key="3">
    <source>
        <dbReference type="Google" id="ProtNLM"/>
    </source>
</evidence>
<dbReference type="EMBL" id="VJZD01000042">
    <property type="protein sequence ID" value="MPY32233.1"/>
    <property type="molecule type" value="Genomic_DNA"/>
</dbReference>
<evidence type="ECO:0000313" key="1">
    <source>
        <dbReference type="EMBL" id="MPY32233.1"/>
    </source>
</evidence>
<comment type="caution">
    <text evidence="1">The sequence shown here is derived from an EMBL/GenBank/DDBJ whole genome shotgun (WGS) entry which is preliminary data.</text>
</comment>
<dbReference type="RefSeq" id="WP_162468529.1">
    <property type="nucleotide sequence ID" value="NZ_JBHJTU010000017.1"/>
</dbReference>
<evidence type="ECO:0000313" key="2">
    <source>
        <dbReference type="Proteomes" id="UP000325849"/>
    </source>
</evidence>
<accession>A0A5N8VAF3</accession>
<dbReference type="AlphaFoldDB" id="A0A5N8VAF3"/>
<organism evidence="1 2">
    <name type="scientific">Streptomyces adustus</name>
    <dbReference type="NCBI Taxonomy" id="1609272"/>
    <lineage>
        <taxon>Bacteria</taxon>
        <taxon>Bacillati</taxon>
        <taxon>Actinomycetota</taxon>
        <taxon>Actinomycetes</taxon>
        <taxon>Kitasatosporales</taxon>
        <taxon>Streptomycetaceae</taxon>
        <taxon>Streptomyces</taxon>
    </lineage>
</organism>